<evidence type="ECO:0000256" key="9">
    <source>
        <dbReference type="ARBA" id="ARBA00022741"/>
    </source>
</evidence>
<evidence type="ECO:0000313" key="27">
    <source>
        <dbReference type="EMBL" id="RJN32399.1"/>
    </source>
</evidence>
<evidence type="ECO:0000256" key="15">
    <source>
        <dbReference type="ARBA" id="ARBA00064003"/>
    </source>
</evidence>
<dbReference type="Gene3D" id="1.20.120.160">
    <property type="entry name" value="HPT domain"/>
    <property type="match status" value="1"/>
</dbReference>
<dbReference type="PROSITE" id="PS50112">
    <property type="entry name" value="PAS"/>
    <property type="match status" value="2"/>
</dbReference>
<evidence type="ECO:0000256" key="20">
    <source>
        <dbReference type="SAM" id="Coils"/>
    </source>
</evidence>
<dbReference type="SUPFAM" id="SSF52172">
    <property type="entry name" value="CheY-like"/>
    <property type="match status" value="2"/>
</dbReference>
<dbReference type="InterPro" id="IPR003594">
    <property type="entry name" value="HATPase_dom"/>
</dbReference>
<dbReference type="PANTHER" id="PTHR45339">
    <property type="entry name" value="HYBRID SIGNAL TRANSDUCTION HISTIDINE KINASE J"/>
    <property type="match status" value="1"/>
</dbReference>
<dbReference type="Gene3D" id="3.30.565.10">
    <property type="entry name" value="Histidine kinase-like ATPase, C-terminal domain"/>
    <property type="match status" value="1"/>
</dbReference>
<evidence type="ECO:0000256" key="19">
    <source>
        <dbReference type="PROSITE-ProRule" id="PRU00169"/>
    </source>
</evidence>
<keyword evidence="10 27" id="KW-0418">Kinase</keyword>
<keyword evidence="8" id="KW-0812">Transmembrane</keyword>
<feature type="modified residue" description="4-aspartylphosphate" evidence="19">
    <location>
        <position position="570"/>
    </location>
</feature>
<feature type="modified residue" description="Phosphohistidine" evidence="18">
    <location>
        <position position="868"/>
    </location>
</feature>
<evidence type="ECO:0000256" key="11">
    <source>
        <dbReference type="ARBA" id="ARBA00022840"/>
    </source>
</evidence>
<evidence type="ECO:0000256" key="17">
    <source>
        <dbReference type="ARBA" id="ARBA00074306"/>
    </source>
</evidence>
<evidence type="ECO:0000259" key="22">
    <source>
        <dbReference type="PROSITE" id="PS50109"/>
    </source>
</evidence>
<feature type="domain" description="PAC" evidence="25">
    <location>
        <begin position="201"/>
        <end position="256"/>
    </location>
</feature>
<evidence type="ECO:0000256" key="3">
    <source>
        <dbReference type="ARBA" id="ARBA00006402"/>
    </source>
</evidence>
<keyword evidence="20" id="KW-0175">Coiled coil</keyword>
<comment type="caution">
    <text evidence="27">The sequence shown here is derived from an EMBL/GenBank/DDBJ whole genome shotgun (WGS) entry which is preliminary data.</text>
</comment>
<dbReference type="InterPro" id="IPR036097">
    <property type="entry name" value="HisK_dim/P_sf"/>
</dbReference>
<evidence type="ECO:0000256" key="12">
    <source>
        <dbReference type="ARBA" id="ARBA00022989"/>
    </source>
</evidence>
<dbReference type="Pfam" id="PF00512">
    <property type="entry name" value="HisKA"/>
    <property type="match status" value="1"/>
</dbReference>
<dbReference type="Gene3D" id="1.10.287.130">
    <property type="match status" value="1"/>
</dbReference>
<dbReference type="SMART" id="SM00448">
    <property type="entry name" value="REC"/>
    <property type="match status" value="2"/>
</dbReference>
<dbReference type="InterPro" id="IPR011006">
    <property type="entry name" value="CheY-like_superfamily"/>
</dbReference>
<feature type="domain" description="PAS" evidence="24">
    <location>
        <begin position="139"/>
        <end position="189"/>
    </location>
</feature>
<dbReference type="PROSITE" id="PS50110">
    <property type="entry name" value="RESPONSE_REGULATORY"/>
    <property type="match status" value="2"/>
</dbReference>
<dbReference type="CDD" id="cd17546">
    <property type="entry name" value="REC_hyHK_CKI1_RcsC-like"/>
    <property type="match status" value="2"/>
</dbReference>
<dbReference type="FunFam" id="3.30.565.10:FF:000010">
    <property type="entry name" value="Sensor histidine kinase RcsC"/>
    <property type="match status" value="1"/>
</dbReference>
<feature type="domain" description="PAC" evidence="25">
    <location>
        <begin position="84"/>
        <end position="138"/>
    </location>
</feature>
<evidence type="ECO:0000256" key="13">
    <source>
        <dbReference type="ARBA" id="ARBA00023012"/>
    </source>
</evidence>
<keyword evidence="7" id="KW-0808">Transferase</keyword>
<evidence type="ECO:0000256" key="4">
    <source>
        <dbReference type="ARBA" id="ARBA00012438"/>
    </source>
</evidence>
<dbReference type="InterPro" id="IPR036641">
    <property type="entry name" value="HPT_dom_sf"/>
</dbReference>
<evidence type="ECO:0000256" key="1">
    <source>
        <dbReference type="ARBA" id="ARBA00000085"/>
    </source>
</evidence>
<dbReference type="InterPro" id="IPR013656">
    <property type="entry name" value="PAS_4"/>
</dbReference>
<comment type="catalytic activity">
    <reaction evidence="1">
        <text>ATP + protein L-histidine = ADP + protein N-phospho-L-histidine.</text>
        <dbReference type="EC" id="2.7.13.3"/>
    </reaction>
</comment>
<evidence type="ECO:0000259" key="23">
    <source>
        <dbReference type="PROSITE" id="PS50110"/>
    </source>
</evidence>
<gene>
    <name evidence="27" type="ORF">D3250_00620</name>
</gene>
<sequence>MDRKGPSGVGWRLSSTAQEWLLDLVHEAVYIRGLDGHILFWNSGAEQMYGWSRQEAEGEIAYELLRTQFPAPLEEINGTLLREGRWESELTQAASDGTEMVVLCRWVLMRDEAGTPDAIIVINDDLTAHRKTEQKLRASELRLQTVVRNAPVVLFATDSDGVLTLSEGKGLAALGVTPGELVGKSIFDLNVENGEVIEATQKALTGLSSTIDVRMVDVVYSAMFSPVRDDDGEVTGVIGVAVDVTHRDLVEAQLRTAKESAEAANSAKSQFLANMSHEIRTPMNGVIGMTELLLGTELSAEQRDYVHTLQSSGEALLSVINDILDFSKIEAGRMELETTDFDLGEVVEGVTQLFAATAHNKGIELSGFVEPSTPMALRGDPFRIRQVLSNLVGNALKFTELGNVMLSATCVAETKEVATIRFRITDTGIGITKAQQRHLFSAFAQAEDSTSRRFGGTGLGLSIASRLSALMGGEMDVDSVPGEGSTFTFTAPLVKQDRSVAAEYSAERAQDVVGSRVLVVDDSPTNRCILDHQLASWGVHSVSAEDGPEALQRLREAAEDQEPFDLAILDMHMPGMDGITLARVITSDPTHAGVRLMLLTSVGESLGTQARQAGISAYLTKPVRQSQLLDSLTRVLSAPDTRKGVARSSIKQGHKNPALSAEDASQGTQSGARILLVEDNEVNQKVACAMLRRLGYGVDTAANGREALEAVAINAFDAVLMDIQMPELDGYAATAQLRQMEAASGRGRLPVIALTANALAGERDQALSAGMDDYLPKPIHQEQLAEALSRWVGTSKGADPETAIHADLTSDPDDSGPSPTLPGLQEQCEREVFAELVDLFLEDVPGLIQQMKNAHEQGDPRRVEHLAHTLMGSSGMMGSFRLSAQAEQVQKLSRARDLSQVSEALRMLEAEFDTVQKALRNEISESG</sequence>
<dbReference type="Pfam" id="PF08448">
    <property type="entry name" value="PAS_4"/>
    <property type="match status" value="2"/>
</dbReference>
<dbReference type="SMART" id="SM00073">
    <property type="entry name" value="HPT"/>
    <property type="match status" value="1"/>
</dbReference>
<keyword evidence="12" id="KW-1133">Transmembrane helix</keyword>
<dbReference type="SUPFAM" id="SSF47384">
    <property type="entry name" value="Homodimeric domain of signal transducing histidine kinase"/>
    <property type="match status" value="1"/>
</dbReference>
<dbReference type="PRINTS" id="PR00344">
    <property type="entry name" value="BCTRLSENSOR"/>
</dbReference>
<dbReference type="InterPro" id="IPR000700">
    <property type="entry name" value="PAS-assoc_C"/>
</dbReference>
<dbReference type="PROSITE" id="PS50113">
    <property type="entry name" value="PAC"/>
    <property type="match status" value="2"/>
</dbReference>
<dbReference type="Pfam" id="PF00072">
    <property type="entry name" value="Response_reg"/>
    <property type="match status" value="2"/>
</dbReference>
<evidence type="ECO:0000256" key="2">
    <source>
        <dbReference type="ARBA" id="ARBA00004651"/>
    </source>
</evidence>
<dbReference type="EMBL" id="QYZP01000001">
    <property type="protein sequence ID" value="RJN32399.1"/>
    <property type="molecule type" value="Genomic_DNA"/>
</dbReference>
<keyword evidence="28" id="KW-1185">Reference proteome</keyword>
<comment type="similarity">
    <text evidence="3">In the N-terminal section; belongs to the phytochrome family.</text>
</comment>
<dbReference type="SUPFAM" id="SSF47226">
    <property type="entry name" value="Histidine-containing phosphotransfer domain, HPT domain"/>
    <property type="match status" value="1"/>
</dbReference>
<dbReference type="InterPro" id="IPR005467">
    <property type="entry name" value="His_kinase_dom"/>
</dbReference>
<keyword evidence="14" id="KW-0472">Membrane</keyword>
<dbReference type="CDD" id="cd00088">
    <property type="entry name" value="HPT"/>
    <property type="match status" value="1"/>
</dbReference>
<keyword evidence="9" id="KW-0547">Nucleotide-binding</keyword>
<dbReference type="OrthoDB" id="9757990at2"/>
<evidence type="ECO:0000313" key="28">
    <source>
        <dbReference type="Proteomes" id="UP000266615"/>
    </source>
</evidence>
<dbReference type="PANTHER" id="PTHR45339:SF1">
    <property type="entry name" value="HYBRID SIGNAL TRANSDUCTION HISTIDINE KINASE J"/>
    <property type="match status" value="1"/>
</dbReference>
<evidence type="ECO:0000256" key="10">
    <source>
        <dbReference type="ARBA" id="ARBA00022777"/>
    </source>
</evidence>
<feature type="domain" description="Histidine kinase" evidence="22">
    <location>
        <begin position="274"/>
        <end position="495"/>
    </location>
</feature>
<evidence type="ECO:0000256" key="8">
    <source>
        <dbReference type="ARBA" id="ARBA00022692"/>
    </source>
</evidence>
<dbReference type="GO" id="GO:0005524">
    <property type="term" value="F:ATP binding"/>
    <property type="evidence" value="ECO:0007669"/>
    <property type="project" value="UniProtKB-KW"/>
</dbReference>
<comment type="subcellular location">
    <subcellularLocation>
        <location evidence="2">Cell membrane</location>
        <topology evidence="2">Multi-pass membrane protein</topology>
    </subcellularLocation>
</comment>
<dbReference type="InterPro" id="IPR004358">
    <property type="entry name" value="Sig_transdc_His_kin-like_C"/>
</dbReference>
<evidence type="ECO:0000256" key="21">
    <source>
        <dbReference type="SAM" id="MobiDB-lite"/>
    </source>
</evidence>
<dbReference type="SUPFAM" id="SSF55785">
    <property type="entry name" value="PYP-like sensor domain (PAS domain)"/>
    <property type="match status" value="2"/>
</dbReference>
<dbReference type="FunFam" id="1.10.287.130:FF:000002">
    <property type="entry name" value="Two-component osmosensing histidine kinase"/>
    <property type="match status" value="1"/>
</dbReference>
<feature type="region of interest" description="Disordered" evidence="21">
    <location>
        <begin position="643"/>
        <end position="666"/>
    </location>
</feature>
<evidence type="ECO:0000256" key="6">
    <source>
        <dbReference type="ARBA" id="ARBA00022553"/>
    </source>
</evidence>
<evidence type="ECO:0000259" key="26">
    <source>
        <dbReference type="PROSITE" id="PS50894"/>
    </source>
</evidence>
<feature type="coiled-coil region" evidence="20">
    <location>
        <begin position="898"/>
        <end position="925"/>
    </location>
</feature>
<keyword evidence="5" id="KW-1003">Cell membrane</keyword>
<evidence type="ECO:0000259" key="25">
    <source>
        <dbReference type="PROSITE" id="PS50113"/>
    </source>
</evidence>
<keyword evidence="11" id="KW-0067">ATP-binding</keyword>
<organism evidence="27 28">
    <name type="scientific">Nesterenkonia natronophila</name>
    <dbReference type="NCBI Taxonomy" id="2174932"/>
    <lineage>
        <taxon>Bacteria</taxon>
        <taxon>Bacillati</taxon>
        <taxon>Actinomycetota</taxon>
        <taxon>Actinomycetes</taxon>
        <taxon>Micrococcales</taxon>
        <taxon>Micrococcaceae</taxon>
        <taxon>Nesterenkonia</taxon>
    </lineage>
</organism>
<evidence type="ECO:0000256" key="5">
    <source>
        <dbReference type="ARBA" id="ARBA00022475"/>
    </source>
</evidence>
<evidence type="ECO:0000256" key="16">
    <source>
        <dbReference type="ARBA" id="ARBA00068150"/>
    </source>
</evidence>
<dbReference type="InterPro" id="IPR003661">
    <property type="entry name" value="HisK_dim/P_dom"/>
</dbReference>
<proteinExistence type="inferred from homology"/>
<feature type="domain" description="Response regulatory" evidence="23">
    <location>
        <begin position="673"/>
        <end position="792"/>
    </location>
</feature>
<dbReference type="SMART" id="SM00387">
    <property type="entry name" value="HATPase_c"/>
    <property type="match status" value="1"/>
</dbReference>
<reference evidence="27 28" key="1">
    <citation type="submission" date="2018-09" db="EMBL/GenBank/DDBJ databases">
        <title>Nesterenkonia natronophila sp. nov., an alkaliphilic actinobacteriume isolated from a soda lake, and emended description of the genus Nesterenkonia.</title>
        <authorList>
            <person name="Menes R.J."/>
            <person name="Iriarte A."/>
        </authorList>
    </citation>
    <scope>NUCLEOTIDE SEQUENCE [LARGE SCALE GENOMIC DNA]</scope>
    <source>
        <strain evidence="27 28">M8</strain>
    </source>
</reference>
<protein>
    <recommendedName>
        <fullName evidence="17">Circadian input-output histidine kinase CikA</fullName>
        <ecNumber evidence="4">2.7.13.3</ecNumber>
    </recommendedName>
    <alternativeName>
        <fullName evidence="16">Sensory/regulatory protein RpfC</fullName>
    </alternativeName>
</protein>
<dbReference type="AlphaFoldDB" id="A0A3A4G2K0"/>
<dbReference type="CDD" id="cd00130">
    <property type="entry name" value="PAS"/>
    <property type="match status" value="2"/>
</dbReference>
<dbReference type="EC" id="2.7.13.3" evidence="4"/>
<dbReference type="InterPro" id="IPR001789">
    <property type="entry name" value="Sig_transdc_resp-reg_receiver"/>
</dbReference>
<keyword evidence="13" id="KW-0902">Two-component regulatory system</keyword>
<dbReference type="InterPro" id="IPR035965">
    <property type="entry name" value="PAS-like_dom_sf"/>
</dbReference>
<dbReference type="Pfam" id="PF02518">
    <property type="entry name" value="HATPase_c"/>
    <property type="match status" value="1"/>
</dbReference>
<dbReference type="PROSITE" id="PS50109">
    <property type="entry name" value="HIS_KIN"/>
    <property type="match status" value="1"/>
</dbReference>
<name>A0A3A4G2K0_9MICC</name>
<dbReference type="InterPro" id="IPR000014">
    <property type="entry name" value="PAS"/>
</dbReference>
<dbReference type="SMART" id="SM00091">
    <property type="entry name" value="PAS"/>
    <property type="match status" value="2"/>
</dbReference>
<dbReference type="NCBIfam" id="TIGR00229">
    <property type="entry name" value="sensory_box"/>
    <property type="match status" value="2"/>
</dbReference>
<dbReference type="PROSITE" id="PS50894">
    <property type="entry name" value="HPT"/>
    <property type="match status" value="1"/>
</dbReference>
<dbReference type="SUPFAM" id="SSF55874">
    <property type="entry name" value="ATPase domain of HSP90 chaperone/DNA topoisomerase II/histidine kinase"/>
    <property type="match status" value="1"/>
</dbReference>
<comment type="subunit">
    <text evidence="15">At low DSF concentrations, interacts with RpfF.</text>
</comment>
<accession>A0A3A4G2K0</accession>
<dbReference type="InterPro" id="IPR036890">
    <property type="entry name" value="HATPase_C_sf"/>
</dbReference>
<dbReference type="CDD" id="cd00082">
    <property type="entry name" value="HisKA"/>
    <property type="match status" value="1"/>
</dbReference>
<feature type="modified residue" description="4-aspartylphosphate" evidence="19">
    <location>
        <position position="722"/>
    </location>
</feature>
<dbReference type="SMART" id="SM00388">
    <property type="entry name" value="HisKA"/>
    <property type="match status" value="1"/>
</dbReference>
<evidence type="ECO:0000256" key="7">
    <source>
        <dbReference type="ARBA" id="ARBA00022679"/>
    </source>
</evidence>
<dbReference type="Pfam" id="PF01627">
    <property type="entry name" value="Hpt"/>
    <property type="match status" value="1"/>
</dbReference>
<dbReference type="CDD" id="cd16922">
    <property type="entry name" value="HATPase_EvgS-ArcB-TorS-like"/>
    <property type="match status" value="1"/>
</dbReference>
<evidence type="ECO:0000256" key="14">
    <source>
        <dbReference type="ARBA" id="ARBA00023136"/>
    </source>
</evidence>
<dbReference type="InterPro" id="IPR008207">
    <property type="entry name" value="Sig_transdc_His_kin_Hpt_dom"/>
</dbReference>
<dbReference type="Gene3D" id="3.30.450.20">
    <property type="entry name" value="PAS domain"/>
    <property type="match status" value="2"/>
</dbReference>
<dbReference type="RefSeq" id="WP_119901445.1">
    <property type="nucleotide sequence ID" value="NZ_QYZP01000001.1"/>
</dbReference>
<feature type="region of interest" description="Disordered" evidence="21">
    <location>
        <begin position="795"/>
        <end position="822"/>
    </location>
</feature>
<dbReference type="Gene3D" id="3.40.50.2300">
    <property type="match status" value="2"/>
</dbReference>
<feature type="domain" description="Response regulatory" evidence="23">
    <location>
        <begin position="516"/>
        <end position="636"/>
    </location>
</feature>
<evidence type="ECO:0000259" key="24">
    <source>
        <dbReference type="PROSITE" id="PS50112"/>
    </source>
</evidence>
<dbReference type="GO" id="GO:0000155">
    <property type="term" value="F:phosphorelay sensor kinase activity"/>
    <property type="evidence" value="ECO:0007669"/>
    <property type="project" value="InterPro"/>
</dbReference>
<dbReference type="GO" id="GO:0005886">
    <property type="term" value="C:plasma membrane"/>
    <property type="evidence" value="ECO:0007669"/>
    <property type="project" value="UniProtKB-SubCell"/>
</dbReference>
<feature type="domain" description="HPt" evidence="26">
    <location>
        <begin position="829"/>
        <end position="922"/>
    </location>
</feature>
<feature type="domain" description="PAS" evidence="24">
    <location>
        <begin position="14"/>
        <end position="84"/>
    </location>
</feature>
<evidence type="ECO:0000256" key="18">
    <source>
        <dbReference type="PROSITE-ProRule" id="PRU00110"/>
    </source>
</evidence>
<keyword evidence="6 19" id="KW-0597">Phosphoprotein</keyword>
<dbReference type="Proteomes" id="UP000266615">
    <property type="component" value="Unassembled WGS sequence"/>
</dbReference>